<dbReference type="InterPro" id="IPR013324">
    <property type="entry name" value="RNA_pol_sigma_r3/r4-like"/>
</dbReference>
<evidence type="ECO:0008006" key="3">
    <source>
        <dbReference type="Google" id="ProtNLM"/>
    </source>
</evidence>
<evidence type="ECO:0000313" key="2">
    <source>
        <dbReference type="EMBL" id="XCD07404.1"/>
    </source>
</evidence>
<feature type="region of interest" description="Disordered" evidence="1">
    <location>
        <begin position="44"/>
        <end position="63"/>
    </location>
</feature>
<proteinExistence type="predicted"/>
<organism evidence="2">
    <name type="scientific">Dulem virus 34</name>
    <dbReference type="NCBI Taxonomy" id="3145752"/>
    <lineage>
        <taxon>Viruses</taxon>
        <taxon>Duplodnaviria</taxon>
        <taxon>Heunggongvirae</taxon>
        <taxon>Uroviricota</taxon>
        <taxon>Caudoviricetes</taxon>
    </lineage>
</organism>
<protein>
    <recommendedName>
        <fullName evidence="3">DUF1492 domain-containing protein</fullName>
    </recommendedName>
</protein>
<name>A0AAU8B545_9CAUD</name>
<accession>A0AAU8B545</accession>
<reference evidence="2" key="1">
    <citation type="submission" date="2024-03" db="EMBL/GenBank/DDBJ databases">
        <title>Diverse circular DNA viruses in blood, oral, and fecal samples of captive lemurs.</title>
        <authorList>
            <person name="Paietta E.N."/>
            <person name="Kraberger S."/>
            <person name="Lund M.C."/>
            <person name="Custer J.M."/>
            <person name="Vargas K.M."/>
            <person name="Ehmke E.E."/>
            <person name="Yoder A.D."/>
            <person name="Varsani A."/>
        </authorList>
    </citation>
    <scope>NUCLEOTIDE SEQUENCE</scope>
    <source>
        <strain evidence="2">Duke_28FF_219</strain>
    </source>
</reference>
<dbReference type="InterPro" id="IPR010861">
    <property type="entry name" value="DUF1492"/>
</dbReference>
<dbReference type="SUPFAM" id="SSF88659">
    <property type="entry name" value="Sigma3 and sigma4 domains of RNA polymerase sigma factors"/>
    <property type="match status" value="1"/>
</dbReference>
<dbReference type="EMBL" id="PP511788">
    <property type="protein sequence ID" value="XCD07404.1"/>
    <property type="molecule type" value="Genomic_DNA"/>
</dbReference>
<evidence type="ECO:0000256" key="1">
    <source>
        <dbReference type="SAM" id="MobiDB-lite"/>
    </source>
</evidence>
<sequence length="173" mass="19922">MGKEKTTESRQRAAVKEYLQQYHAARRIKKILEDRHRVLLSELNSPGPGSAFRPTPPTHTGKKDGAVSVVFRIAEVEERIEAQRDEMTKAVLRVMDLIDLLPQNSMERTVVELRHIDCKGWDQIAREVYMSRSAVFNYYNAAMDILLGYKRTQKLVEEYNGQMGTEEKKINAP</sequence>
<dbReference type="Pfam" id="PF07374">
    <property type="entry name" value="DUF1492"/>
    <property type="match status" value="1"/>
</dbReference>